<feature type="region of interest" description="Disordered" evidence="1">
    <location>
        <begin position="157"/>
        <end position="186"/>
    </location>
</feature>
<evidence type="ECO:0000259" key="2">
    <source>
        <dbReference type="PROSITE" id="PS51186"/>
    </source>
</evidence>
<evidence type="ECO:0000313" key="4">
    <source>
        <dbReference type="Proteomes" id="UP001519332"/>
    </source>
</evidence>
<reference evidence="3 4" key="1">
    <citation type="submission" date="2021-03" db="EMBL/GenBank/DDBJ databases">
        <title>Sequencing the genomes of 1000 actinobacteria strains.</title>
        <authorList>
            <person name="Klenk H.-P."/>
        </authorList>
    </citation>
    <scope>NUCLEOTIDE SEQUENCE [LARGE SCALE GENOMIC DNA]</scope>
    <source>
        <strain evidence="3 4">DSM 46670</strain>
    </source>
</reference>
<name>A0ABS4TBW7_9PSEU</name>
<dbReference type="EMBL" id="JAGINW010000001">
    <property type="protein sequence ID" value="MBP2321575.1"/>
    <property type="molecule type" value="Genomic_DNA"/>
</dbReference>
<accession>A0ABS4TBW7</accession>
<dbReference type="CDD" id="cd04301">
    <property type="entry name" value="NAT_SF"/>
    <property type="match status" value="1"/>
</dbReference>
<sequence>MLVTITYVQQTGLADLKPAKVPDDVQVVHAQEPSPELHRFFYTSVGGDWHWTSRVTWTWHQWQAWVARTGVELWAAYYRGTPAGYAVLAAKDGEVEIENFGLLPAFIGRGIGGHLLTEVVRRAWEIPGTNRVWLHTCTLDGPHALKNYQARGFVPYRTDQEERPDADNPTPGPWPGANREAPPSPA</sequence>
<dbReference type="Pfam" id="PF00583">
    <property type="entry name" value="Acetyltransf_1"/>
    <property type="match status" value="1"/>
</dbReference>
<dbReference type="Gene3D" id="3.40.630.30">
    <property type="match status" value="1"/>
</dbReference>
<comment type="caution">
    <text evidence="3">The sequence shown here is derived from an EMBL/GenBank/DDBJ whole genome shotgun (WGS) entry which is preliminary data.</text>
</comment>
<protein>
    <submittedName>
        <fullName evidence="3">GNAT superfamily N-acetyltransferase</fullName>
    </submittedName>
</protein>
<dbReference type="SUPFAM" id="SSF55729">
    <property type="entry name" value="Acyl-CoA N-acyltransferases (Nat)"/>
    <property type="match status" value="1"/>
</dbReference>
<proteinExistence type="predicted"/>
<dbReference type="PROSITE" id="PS51186">
    <property type="entry name" value="GNAT"/>
    <property type="match status" value="1"/>
</dbReference>
<gene>
    <name evidence="3" type="ORF">JOF56_001960</name>
</gene>
<evidence type="ECO:0000313" key="3">
    <source>
        <dbReference type="EMBL" id="MBP2321575.1"/>
    </source>
</evidence>
<dbReference type="InterPro" id="IPR000182">
    <property type="entry name" value="GNAT_dom"/>
</dbReference>
<feature type="domain" description="N-acetyltransferase" evidence="2">
    <location>
        <begin position="28"/>
        <end position="175"/>
    </location>
</feature>
<evidence type="ECO:0000256" key="1">
    <source>
        <dbReference type="SAM" id="MobiDB-lite"/>
    </source>
</evidence>
<organism evidence="3 4">
    <name type="scientific">Kibdelosporangium banguiense</name>
    <dbReference type="NCBI Taxonomy" id="1365924"/>
    <lineage>
        <taxon>Bacteria</taxon>
        <taxon>Bacillati</taxon>
        <taxon>Actinomycetota</taxon>
        <taxon>Actinomycetes</taxon>
        <taxon>Pseudonocardiales</taxon>
        <taxon>Pseudonocardiaceae</taxon>
        <taxon>Kibdelosporangium</taxon>
    </lineage>
</organism>
<dbReference type="RefSeq" id="WP_209636525.1">
    <property type="nucleotide sequence ID" value="NZ_JAGINW010000001.1"/>
</dbReference>
<dbReference type="InterPro" id="IPR016181">
    <property type="entry name" value="Acyl_CoA_acyltransferase"/>
</dbReference>
<keyword evidence="4" id="KW-1185">Reference proteome</keyword>
<dbReference type="Proteomes" id="UP001519332">
    <property type="component" value="Unassembled WGS sequence"/>
</dbReference>